<dbReference type="Gene3D" id="3.20.20.70">
    <property type="entry name" value="Aldolase class I"/>
    <property type="match status" value="1"/>
</dbReference>
<keyword evidence="4 12" id="KW-0479">Metal-binding</keyword>
<comment type="pathway">
    <text evidence="12">Cofactor biosynthesis; molybdopterin biosynthesis.</text>
</comment>
<organism evidence="14 15">
    <name type="scientific">Patulibacter medicamentivorans</name>
    <dbReference type="NCBI Taxonomy" id="1097667"/>
    <lineage>
        <taxon>Bacteria</taxon>
        <taxon>Bacillati</taxon>
        <taxon>Actinomycetota</taxon>
        <taxon>Thermoleophilia</taxon>
        <taxon>Solirubrobacterales</taxon>
        <taxon>Patulibacteraceae</taxon>
        <taxon>Patulibacter</taxon>
    </lineage>
</organism>
<keyword evidence="6 12" id="KW-0408">Iron</keyword>
<sequence>MEVGATVATAAPLSDGFGRIARDLRLSVTDVCNLRCRYCLPDEQMAWLPREQRLAEDETVRLVTLLARLGVRTVRVTGGEPLVRPRLAPLVARIAAIEGIEELSLTTNGVLLAKHAEALAQAGISRVNVSLDSVDPQRFNELTRRDLLPRVLEGIAAAQAQPGIEQVKLNAVAMRGITEHEALDLVAFARAQDLQLRFIEVMPLDAGHRWRQQDVLSAEELRAIIATRWAVEPLEREPASTATVFRFADGGGEVGFIASVTEPFCADCDRIRLTADGQLRTCLFAHDETDLRGPLRSGADDRELERIVRGAVAGKQWGHEIHRPGFRPPDRPMSAIGG</sequence>
<dbReference type="InterPro" id="IPR050105">
    <property type="entry name" value="MoCo_biosynth_MoaA/MoaC"/>
</dbReference>
<proteinExistence type="inferred from homology"/>
<evidence type="ECO:0000313" key="15">
    <source>
        <dbReference type="Proteomes" id="UP000005143"/>
    </source>
</evidence>
<dbReference type="GO" id="GO:0046872">
    <property type="term" value="F:metal ion binding"/>
    <property type="evidence" value="ECO:0007669"/>
    <property type="project" value="UniProtKB-KW"/>
</dbReference>
<dbReference type="PROSITE" id="PS01305">
    <property type="entry name" value="MOAA_NIFB_PQQE"/>
    <property type="match status" value="1"/>
</dbReference>
<keyword evidence="3 12" id="KW-0949">S-adenosyl-L-methionine</keyword>
<evidence type="ECO:0000256" key="2">
    <source>
        <dbReference type="ARBA" id="ARBA00022485"/>
    </source>
</evidence>
<feature type="binding site" evidence="12">
    <location>
        <position position="36"/>
    </location>
    <ligand>
        <name>[4Fe-4S] cluster</name>
        <dbReference type="ChEBI" id="CHEBI:49883"/>
        <label>1</label>
        <note>4Fe-4S-S-AdoMet</note>
    </ligand>
</feature>
<dbReference type="InterPro" id="IPR013483">
    <property type="entry name" value="MoaA"/>
</dbReference>
<evidence type="ECO:0000256" key="4">
    <source>
        <dbReference type="ARBA" id="ARBA00022723"/>
    </source>
</evidence>
<feature type="binding site" evidence="12">
    <location>
        <position position="25"/>
    </location>
    <ligand>
        <name>GTP</name>
        <dbReference type="ChEBI" id="CHEBI:37565"/>
    </ligand>
</feature>
<feature type="binding site" evidence="12">
    <location>
        <position position="38"/>
    </location>
    <ligand>
        <name>S-adenosyl-L-methionine</name>
        <dbReference type="ChEBI" id="CHEBI:59789"/>
    </ligand>
</feature>
<dbReference type="CDD" id="cd01335">
    <property type="entry name" value="Radical_SAM"/>
    <property type="match status" value="1"/>
</dbReference>
<feature type="binding site" evidence="12">
    <location>
        <position position="32"/>
    </location>
    <ligand>
        <name>[4Fe-4S] cluster</name>
        <dbReference type="ChEBI" id="CHEBI:49883"/>
        <label>1</label>
        <note>4Fe-4S-S-AdoMet</note>
    </ligand>
</feature>
<evidence type="ECO:0000256" key="3">
    <source>
        <dbReference type="ARBA" id="ARBA00022691"/>
    </source>
</evidence>
<comment type="caution">
    <text evidence="14">The sequence shown here is derived from an EMBL/GenBank/DDBJ whole genome shotgun (WGS) entry which is preliminary data.</text>
</comment>
<dbReference type="Pfam" id="PF06463">
    <property type="entry name" value="Mob_synth_C"/>
    <property type="match status" value="1"/>
</dbReference>
<dbReference type="PROSITE" id="PS51918">
    <property type="entry name" value="RADICAL_SAM"/>
    <property type="match status" value="1"/>
</dbReference>
<accession>H0E2W9</accession>
<keyword evidence="8 12" id="KW-0342">GTP-binding</keyword>
<dbReference type="GO" id="GO:0006777">
    <property type="term" value="P:Mo-molybdopterin cofactor biosynthetic process"/>
    <property type="evidence" value="ECO:0007669"/>
    <property type="project" value="UniProtKB-UniRule"/>
</dbReference>
<comment type="subunit">
    <text evidence="12">Monomer and homodimer.</text>
</comment>
<feature type="binding site" evidence="12">
    <location>
        <position position="75"/>
    </location>
    <ligand>
        <name>GTP</name>
        <dbReference type="ChEBI" id="CHEBI:37565"/>
    </ligand>
</feature>
<feature type="binding site" evidence="12">
    <location>
        <position position="79"/>
    </location>
    <ligand>
        <name>S-adenosyl-L-methionine</name>
        <dbReference type="ChEBI" id="CHEBI:59789"/>
    </ligand>
</feature>
<feature type="binding site" evidence="12">
    <location>
        <position position="202"/>
    </location>
    <ligand>
        <name>S-adenosyl-L-methionine</name>
        <dbReference type="ChEBI" id="CHEBI:59789"/>
    </ligand>
</feature>
<gene>
    <name evidence="12" type="primary">moaA</name>
    <name evidence="14" type="ORF">PAI11_11340</name>
</gene>
<feature type="binding site" evidence="12">
    <location>
        <position position="130"/>
    </location>
    <ligand>
        <name>S-adenosyl-L-methionine</name>
        <dbReference type="ChEBI" id="CHEBI:59789"/>
    </ligand>
</feature>
<evidence type="ECO:0000259" key="13">
    <source>
        <dbReference type="PROSITE" id="PS51918"/>
    </source>
</evidence>
<feature type="binding site" evidence="12">
    <location>
        <begin position="270"/>
        <end position="272"/>
    </location>
    <ligand>
        <name>GTP</name>
        <dbReference type="ChEBI" id="CHEBI:37565"/>
    </ligand>
</feature>
<comment type="similarity">
    <text evidence="12">Belongs to the radical SAM superfamily. MoaA family.</text>
</comment>
<evidence type="ECO:0000256" key="5">
    <source>
        <dbReference type="ARBA" id="ARBA00022741"/>
    </source>
</evidence>
<comment type="function">
    <text evidence="12">Catalyzes the cyclization of GTP to (8S)-3',8-cyclo-7,8-dihydroguanosine 5'-triphosphate.</text>
</comment>
<dbReference type="SFLD" id="SFLDG01067">
    <property type="entry name" value="SPASM/twitch_domain_containing"/>
    <property type="match status" value="1"/>
</dbReference>
<comment type="cofactor">
    <cofactor evidence="12">
        <name>[4Fe-4S] cluster</name>
        <dbReference type="ChEBI" id="CHEBI:49883"/>
    </cofactor>
    <text evidence="12">Binds 2 [4Fe-4S] clusters. Binds 1 [4Fe-4S] cluster coordinated with 3 cysteines and an exchangeable S-adenosyl-L-methionine and 1 [4Fe-4S] cluster coordinated with 3 cysteines and the GTP-derived substrate.</text>
</comment>
<comment type="catalytic activity">
    <reaction evidence="11 12">
        <text>GTP + AH2 + S-adenosyl-L-methionine = (8S)-3',8-cyclo-7,8-dihydroguanosine 5'-triphosphate + 5'-deoxyadenosine + L-methionine + A + H(+)</text>
        <dbReference type="Rhea" id="RHEA:49576"/>
        <dbReference type="ChEBI" id="CHEBI:13193"/>
        <dbReference type="ChEBI" id="CHEBI:15378"/>
        <dbReference type="ChEBI" id="CHEBI:17319"/>
        <dbReference type="ChEBI" id="CHEBI:17499"/>
        <dbReference type="ChEBI" id="CHEBI:37565"/>
        <dbReference type="ChEBI" id="CHEBI:57844"/>
        <dbReference type="ChEBI" id="CHEBI:59789"/>
        <dbReference type="ChEBI" id="CHEBI:131766"/>
        <dbReference type="EC" id="4.1.99.22"/>
    </reaction>
</comment>
<dbReference type="PANTHER" id="PTHR22960:SF0">
    <property type="entry name" value="MOLYBDENUM COFACTOR BIOSYNTHESIS PROTEIN 1"/>
    <property type="match status" value="1"/>
</dbReference>
<dbReference type="UniPathway" id="UPA00344"/>
<feature type="binding site" evidence="12">
    <location>
        <position position="39"/>
    </location>
    <ligand>
        <name>[4Fe-4S] cluster</name>
        <dbReference type="ChEBI" id="CHEBI:49883"/>
        <label>1</label>
        <note>4Fe-4S-S-AdoMet</note>
    </ligand>
</feature>
<evidence type="ECO:0000256" key="6">
    <source>
        <dbReference type="ARBA" id="ARBA00023004"/>
    </source>
</evidence>
<protein>
    <recommendedName>
        <fullName evidence="1 12">GTP 3',8-cyclase</fullName>
        <ecNumber evidence="1 12">4.1.99.22</ecNumber>
    </recommendedName>
    <alternativeName>
        <fullName evidence="12">Molybdenum cofactor biosynthesis protein A</fullName>
    </alternativeName>
</protein>
<dbReference type="GO" id="GO:0051539">
    <property type="term" value="F:4 iron, 4 sulfur cluster binding"/>
    <property type="evidence" value="ECO:0007669"/>
    <property type="project" value="UniProtKB-UniRule"/>
</dbReference>
<dbReference type="InterPro" id="IPR013785">
    <property type="entry name" value="Aldolase_TIM"/>
</dbReference>
<dbReference type="EMBL" id="AGUD01000052">
    <property type="protein sequence ID" value="EHN11986.1"/>
    <property type="molecule type" value="Genomic_DNA"/>
</dbReference>
<evidence type="ECO:0000256" key="7">
    <source>
        <dbReference type="ARBA" id="ARBA00023014"/>
    </source>
</evidence>
<dbReference type="SFLD" id="SFLDG01386">
    <property type="entry name" value="main_SPASM_domain-containing"/>
    <property type="match status" value="1"/>
</dbReference>
<keyword evidence="2 12" id="KW-0004">4Fe-4S</keyword>
<dbReference type="HAMAP" id="MF_01225_B">
    <property type="entry name" value="MoaA_B"/>
    <property type="match status" value="1"/>
</dbReference>
<evidence type="ECO:0000313" key="14">
    <source>
        <dbReference type="EMBL" id="EHN11986.1"/>
    </source>
</evidence>
<feature type="binding site" evidence="12">
    <location>
        <position position="282"/>
    </location>
    <ligand>
        <name>[4Fe-4S] cluster</name>
        <dbReference type="ChEBI" id="CHEBI:49883"/>
        <label>2</label>
        <note>4Fe-4S-substrate</note>
    </ligand>
</feature>
<dbReference type="SFLD" id="SFLDG01383">
    <property type="entry name" value="cyclic_pyranopterin_phosphate"/>
    <property type="match status" value="1"/>
</dbReference>
<dbReference type="GO" id="GO:0061799">
    <property type="term" value="F:cyclic pyranopterin monophosphate synthase activity"/>
    <property type="evidence" value="ECO:0007669"/>
    <property type="project" value="TreeGrafter"/>
</dbReference>
<feature type="binding site" evidence="12">
    <location>
        <position position="268"/>
    </location>
    <ligand>
        <name>[4Fe-4S] cluster</name>
        <dbReference type="ChEBI" id="CHEBI:49883"/>
        <label>2</label>
        <note>4Fe-4S-substrate</note>
    </ligand>
</feature>
<dbReference type="GO" id="GO:0005525">
    <property type="term" value="F:GTP binding"/>
    <property type="evidence" value="ECO:0007669"/>
    <property type="project" value="UniProtKB-UniRule"/>
</dbReference>
<keyword evidence="10 12" id="KW-0456">Lyase</keyword>
<evidence type="ECO:0000256" key="9">
    <source>
        <dbReference type="ARBA" id="ARBA00023150"/>
    </source>
</evidence>
<name>H0E2W9_9ACTN</name>
<dbReference type="InterPro" id="IPR006638">
    <property type="entry name" value="Elp3/MiaA/NifB-like_rSAM"/>
</dbReference>
<keyword evidence="15" id="KW-1185">Reference proteome</keyword>
<dbReference type="InterPro" id="IPR010505">
    <property type="entry name" value="MoaA_twitch"/>
</dbReference>
<dbReference type="SMART" id="SM00729">
    <property type="entry name" value="Elp3"/>
    <property type="match status" value="1"/>
</dbReference>
<dbReference type="PATRIC" id="fig|1097667.3.peg.1132"/>
<dbReference type="EC" id="4.1.99.22" evidence="1 12"/>
<dbReference type="NCBIfam" id="TIGR02666">
    <property type="entry name" value="moaA"/>
    <property type="match status" value="1"/>
</dbReference>
<evidence type="ECO:0000256" key="1">
    <source>
        <dbReference type="ARBA" id="ARBA00012167"/>
    </source>
</evidence>
<dbReference type="SUPFAM" id="SSF102114">
    <property type="entry name" value="Radical SAM enzymes"/>
    <property type="match status" value="1"/>
</dbReference>
<dbReference type="Pfam" id="PF04055">
    <property type="entry name" value="Radical_SAM"/>
    <property type="match status" value="1"/>
</dbReference>
<evidence type="ECO:0000256" key="11">
    <source>
        <dbReference type="ARBA" id="ARBA00048697"/>
    </source>
</evidence>
<keyword evidence="7 12" id="KW-0411">Iron-sulfur</keyword>
<dbReference type="AlphaFoldDB" id="H0E2W9"/>
<feature type="binding site" evidence="12">
    <location>
        <position position="265"/>
    </location>
    <ligand>
        <name>[4Fe-4S] cluster</name>
        <dbReference type="ChEBI" id="CHEBI:49883"/>
        <label>2</label>
        <note>4Fe-4S-substrate</note>
    </ligand>
</feature>
<evidence type="ECO:0000256" key="12">
    <source>
        <dbReference type="HAMAP-Rule" id="MF_01225"/>
    </source>
</evidence>
<feature type="binding site" evidence="12">
    <location>
        <position position="168"/>
    </location>
    <ligand>
        <name>GTP</name>
        <dbReference type="ChEBI" id="CHEBI:37565"/>
    </ligand>
</feature>
<keyword evidence="5 12" id="KW-0547">Nucleotide-binding</keyword>
<evidence type="ECO:0000256" key="8">
    <source>
        <dbReference type="ARBA" id="ARBA00023134"/>
    </source>
</evidence>
<dbReference type="GO" id="GO:1904047">
    <property type="term" value="F:S-adenosyl-L-methionine binding"/>
    <property type="evidence" value="ECO:0007669"/>
    <property type="project" value="UniProtKB-UniRule"/>
</dbReference>
<dbReference type="GO" id="GO:0061798">
    <property type="term" value="F:GTP 3',8'-cyclase activity"/>
    <property type="evidence" value="ECO:0007669"/>
    <property type="project" value="UniProtKB-UniRule"/>
</dbReference>
<keyword evidence="9 12" id="KW-0501">Molybdenum cofactor biosynthesis</keyword>
<dbReference type="InterPro" id="IPR007197">
    <property type="entry name" value="rSAM"/>
</dbReference>
<dbReference type="InterPro" id="IPR000385">
    <property type="entry name" value="MoaA_NifB_PqqE_Fe-S-bd_CS"/>
</dbReference>
<dbReference type="Proteomes" id="UP000005143">
    <property type="component" value="Unassembled WGS sequence"/>
</dbReference>
<dbReference type="PANTHER" id="PTHR22960">
    <property type="entry name" value="MOLYBDOPTERIN COFACTOR SYNTHESIS PROTEIN A"/>
    <property type="match status" value="1"/>
</dbReference>
<reference evidence="14 15" key="1">
    <citation type="journal article" date="2013" name="Biodegradation">
        <title>Quantitative proteomic analysis of ibuprofen-degrading Patulibacter sp. strain I11.</title>
        <authorList>
            <person name="Almeida B."/>
            <person name="Kjeldal H."/>
            <person name="Lolas I."/>
            <person name="Knudsen A.D."/>
            <person name="Carvalho G."/>
            <person name="Nielsen K.L."/>
            <person name="Barreto Crespo M.T."/>
            <person name="Stensballe A."/>
            <person name="Nielsen J.L."/>
        </authorList>
    </citation>
    <scope>NUCLEOTIDE SEQUENCE [LARGE SCALE GENOMIC DNA]</scope>
    <source>
        <strain evidence="14 15">I11</strain>
    </source>
</reference>
<feature type="binding site" evidence="12">
    <location>
        <position position="106"/>
    </location>
    <ligand>
        <name>GTP</name>
        <dbReference type="ChEBI" id="CHEBI:37565"/>
    </ligand>
</feature>
<dbReference type="InterPro" id="IPR058240">
    <property type="entry name" value="rSAM_sf"/>
</dbReference>
<feature type="domain" description="Radical SAM core" evidence="13">
    <location>
        <begin position="16"/>
        <end position="235"/>
    </location>
</feature>
<dbReference type="InterPro" id="IPR040064">
    <property type="entry name" value="MoaA-like"/>
</dbReference>
<dbReference type="SFLD" id="SFLDS00029">
    <property type="entry name" value="Radical_SAM"/>
    <property type="match status" value="1"/>
</dbReference>
<evidence type="ECO:0000256" key="10">
    <source>
        <dbReference type="ARBA" id="ARBA00023239"/>
    </source>
</evidence>
<dbReference type="CDD" id="cd21117">
    <property type="entry name" value="Twitch_MoaA"/>
    <property type="match status" value="1"/>
</dbReference>